<dbReference type="PROSITE" id="PS50956">
    <property type="entry name" value="HTH_ASNC_2"/>
    <property type="match status" value="2"/>
</dbReference>
<dbReference type="PANTHER" id="PTHR30154">
    <property type="entry name" value="LEUCINE-RESPONSIVE REGULATORY PROTEIN"/>
    <property type="match status" value="1"/>
</dbReference>
<dbReference type="PANTHER" id="PTHR30154:SF34">
    <property type="entry name" value="TRANSCRIPTIONAL REGULATOR AZLB"/>
    <property type="match status" value="1"/>
</dbReference>
<dbReference type="Gene3D" id="1.10.10.10">
    <property type="entry name" value="Winged helix-like DNA-binding domain superfamily/Winged helix DNA-binding domain"/>
    <property type="match status" value="2"/>
</dbReference>
<dbReference type="InterPro" id="IPR011008">
    <property type="entry name" value="Dimeric_a/b-barrel"/>
</dbReference>
<dbReference type="GO" id="GO:0043565">
    <property type="term" value="F:sequence-specific DNA binding"/>
    <property type="evidence" value="ECO:0007669"/>
    <property type="project" value="InterPro"/>
</dbReference>
<protein>
    <submittedName>
        <fullName evidence="5">DNA-binding Lrp family transcriptional regulator</fullName>
    </submittedName>
</protein>
<keyword evidence="3" id="KW-0804">Transcription</keyword>
<dbReference type="GO" id="GO:0043200">
    <property type="term" value="P:response to amino acid"/>
    <property type="evidence" value="ECO:0007669"/>
    <property type="project" value="TreeGrafter"/>
</dbReference>
<dbReference type="AlphaFoldDB" id="A0A7W7QYE1"/>
<dbReference type="InterPro" id="IPR011991">
    <property type="entry name" value="ArsR-like_HTH"/>
</dbReference>
<dbReference type="Pfam" id="PF01037">
    <property type="entry name" value="AsnC_trans_reg"/>
    <property type="match status" value="1"/>
</dbReference>
<evidence type="ECO:0000256" key="3">
    <source>
        <dbReference type="ARBA" id="ARBA00023163"/>
    </source>
</evidence>
<evidence type="ECO:0000256" key="1">
    <source>
        <dbReference type="ARBA" id="ARBA00023015"/>
    </source>
</evidence>
<keyword evidence="6" id="KW-1185">Reference proteome</keyword>
<dbReference type="Gene3D" id="3.30.70.920">
    <property type="match status" value="2"/>
</dbReference>
<dbReference type="PRINTS" id="PR00033">
    <property type="entry name" value="HTHASNC"/>
</dbReference>
<dbReference type="GO" id="GO:0005829">
    <property type="term" value="C:cytosol"/>
    <property type="evidence" value="ECO:0007669"/>
    <property type="project" value="TreeGrafter"/>
</dbReference>
<dbReference type="InterPro" id="IPR036388">
    <property type="entry name" value="WH-like_DNA-bd_sf"/>
</dbReference>
<dbReference type="InterPro" id="IPR000485">
    <property type="entry name" value="AsnC-type_HTH_dom"/>
</dbReference>
<dbReference type="InterPro" id="IPR036390">
    <property type="entry name" value="WH_DNA-bd_sf"/>
</dbReference>
<dbReference type="SUPFAM" id="SSF46785">
    <property type="entry name" value="Winged helix' DNA-binding domain"/>
    <property type="match status" value="2"/>
</dbReference>
<comment type="caution">
    <text evidence="5">The sequence shown here is derived from an EMBL/GenBank/DDBJ whole genome shotgun (WGS) entry which is preliminary data.</text>
</comment>
<sequence>MESDRHCDSYDDLDRQLVHALQIDGRAPFSTIGNVLGVSDKTVARRYARLRARRAVRVAGATDPQALGKVVWFLRIRCEPNASLPVAEALARRSDTSWISLTSGGTEIVCIVQADDEQESEALLLTKLPRTPRIEGITAHCVLHNFFGGPASLITKHGPLSADQVARLSPKPVRHRVGQVHLDADDQRLLALLAADGRTGYDELAAATGWSPSTVRRRMAELRECGVLYFDLEHDWAIFGLTARSLLWLSVPPAHLHATGGELAGHPEVAFVAATTGPTNLCASVISPDRLALYEYLTGRIAALPVITQVETAPVIRTVKRGVARRPVP</sequence>
<keyword evidence="1" id="KW-0805">Transcription regulation</keyword>
<accession>A0A7W7QYE1</accession>
<reference evidence="5 6" key="1">
    <citation type="submission" date="2020-08" db="EMBL/GenBank/DDBJ databases">
        <title>Sequencing the genomes of 1000 actinobacteria strains.</title>
        <authorList>
            <person name="Klenk H.-P."/>
        </authorList>
    </citation>
    <scope>NUCLEOTIDE SEQUENCE [LARGE SCALE GENOMIC DNA]</scope>
    <source>
        <strain evidence="5 6">DSM 41654</strain>
    </source>
</reference>
<dbReference type="SMART" id="SM00344">
    <property type="entry name" value="HTH_ASNC"/>
    <property type="match status" value="2"/>
</dbReference>
<evidence type="ECO:0000313" key="5">
    <source>
        <dbReference type="EMBL" id="MBB4921999.1"/>
    </source>
</evidence>
<evidence type="ECO:0000313" key="6">
    <source>
        <dbReference type="Proteomes" id="UP000540506"/>
    </source>
</evidence>
<feature type="domain" description="HTH asnC-type" evidence="4">
    <location>
        <begin position="10"/>
        <end position="70"/>
    </location>
</feature>
<gene>
    <name evidence="5" type="ORF">FHR34_000992</name>
</gene>
<dbReference type="SUPFAM" id="SSF54909">
    <property type="entry name" value="Dimeric alpha+beta barrel"/>
    <property type="match status" value="2"/>
</dbReference>
<proteinExistence type="predicted"/>
<keyword evidence="2 5" id="KW-0238">DNA-binding</keyword>
<feature type="domain" description="HTH asnC-type" evidence="4">
    <location>
        <begin position="182"/>
        <end position="242"/>
    </location>
</feature>
<organism evidence="5 6">
    <name type="scientific">Kitasatospora kifunensis</name>
    <name type="common">Streptomyces kifunensis</name>
    <dbReference type="NCBI Taxonomy" id="58351"/>
    <lineage>
        <taxon>Bacteria</taxon>
        <taxon>Bacillati</taxon>
        <taxon>Actinomycetota</taxon>
        <taxon>Actinomycetes</taxon>
        <taxon>Kitasatosporales</taxon>
        <taxon>Streptomycetaceae</taxon>
        <taxon>Kitasatospora</taxon>
    </lineage>
</organism>
<evidence type="ECO:0000259" key="4">
    <source>
        <dbReference type="PROSITE" id="PS50956"/>
    </source>
</evidence>
<dbReference type="Pfam" id="PF13404">
    <property type="entry name" value="HTH_AsnC-type"/>
    <property type="match status" value="2"/>
</dbReference>
<dbReference type="RefSeq" id="WP_184934248.1">
    <property type="nucleotide sequence ID" value="NZ_JACHJV010000001.1"/>
</dbReference>
<evidence type="ECO:0000256" key="2">
    <source>
        <dbReference type="ARBA" id="ARBA00023125"/>
    </source>
</evidence>
<dbReference type="InterPro" id="IPR019887">
    <property type="entry name" value="Tscrpt_reg_AsnC/Lrp_C"/>
</dbReference>
<dbReference type="CDD" id="cd00090">
    <property type="entry name" value="HTH_ARSR"/>
    <property type="match status" value="1"/>
</dbReference>
<dbReference type="Proteomes" id="UP000540506">
    <property type="component" value="Unassembled WGS sequence"/>
</dbReference>
<name>A0A7W7QYE1_KITKI</name>
<dbReference type="InterPro" id="IPR019888">
    <property type="entry name" value="Tscrpt_reg_AsnC-like"/>
</dbReference>
<dbReference type="EMBL" id="JACHJV010000001">
    <property type="protein sequence ID" value="MBB4921999.1"/>
    <property type="molecule type" value="Genomic_DNA"/>
</dbReference>